<evidence type="ECO:0000259" key="6">
    <source>
        <dbReference type="Pfam" id="PF14748"/>
    </source>
</evidence>
<keyword evidence="4" id="KW-0641">Proline biosynthesis</keyword>
<dbReference type="EC" id="1.5.1.2" evidence="4"/>
<dbReference type="Pfam" id="PF03807">
    <property type="entry name" value="F420_oxidored"/>
    <property type="match status" value="1"/>
</dbReference>
<keyword evidence="2 4" id="KW-0521">NADP</keyword>
<comment type="pathway">
    <text evidence="4">Amino-acid biosynthesis; L-proline biosynthesis; L-proline from L-glutamate 5-semialdehyde: step 1/1.</text>
</comment>
<proteinExistence type="inferred from homology"/>
<dbReference type="RefSeq" id="WP_323279548.1">
    <property type="nucleotide sequence ID" value="NZ_JAYGGQ010000010.1"/>
</dbReference>
<comment type="similarity">
    <text evidence="1 4">Belongs to the pyrroline-5-carboxylate reductase family.</text>
</comment>
<evidence type="ECO:0000256" key="3">
    <source>
        <dbReference type="ARBA" id="ARBA00023002"/>
    </source>
</evidence>
<dbReference type="Gene3D" id="1.10.3730.10">
    <property type="entry name" value="ProC C-terminal domain-like"/>
    <property type="match status" value="1"/>
</dbReference>
<comment type="subcellular location">
    <subcellularLocation>
        <location evidence="4">Cytoplasm</location>
    </subcellularLocation>
</comment>
<dbReference type="SUPFAM" id="SSF51735">
    <property type="entry name" value="NAD(P)-binding Rossmann-fold domains"/>
    <property type="match status" value="1"/>
</dbReference>
<evidence type="ECO:0000259" key="5">
    <source>
        <dbReference type="Pfam" id="PF03807"/>
    </source>
</evidence>
<feature type="domain" description="Pyrroline-5-carboxylate reductase dimerisation" evidence="6">
    <location>
        <begin position="178"/>
        <end position="282"/>
    </location>
</feature>
<keyword evidence="4" id="KW-0963">Cytoplasm</keyword>
<dbReference type="PIRSF" id="PIRSF000193">
    <property type="entry name" value="Pyrrol-5-carb_rd"/>
    <property type="match status" value="1"/>
</dbReference>
<reference evidence="7 8" key="1">
    <citation type="submission" date="2023-12" db="EMBL/GenBank/DDBJ databases">
        <title>Sinomonas terricola sp. nov, isolated from litchi orchard soil in Guangdong, PR China.</title>
        <authorList>
            <person name="Jiaxin W."/>
            <person name="Yang Z."/>
            <person name="Honghui Z."/>
        </authorList>
    </citation>
    <scope>NUCLEOTIDE SEQUENCE [LARGE SCALE GENOMIC DNA]</scope>
    <source>
        <strain evidence="7 8">JGH33</strain>
    </source>
</reference>
<evidence type="ECO:0000256" key="4">
    <source>
        <dbReference type="HAMAP-Rule" id="MF_01925"/>
    </source>
</evidence>
<comment type="catalytic activity">
    <reaction evidence="4">
        <text>L-proline + NADP(+) = (S)-1-pyrroline-5-carboxylate + NADPH + 2 H(+)</text>
        <dbReference type="Rhea" id="RHEA:14109"/>
        <dbReference type="ChEBI" id="CHEBI:15378"/>
        <dbReference type="ChEBI" id="CHEBI:17388"/>
        <dbReference type="ChEBI" id="CHEBI:57783"/>
        <dbReference type="ChEBI" id="CHEBI:58349"/>
        <dbReference type="ChEBI" id="CHEBI:60039"/>
        <dbReference type="EC" id="1.5.1.2"/>
    </reaction>
</comment>
<comment type="catalytic activity">
    <reaction evidence="4">
        <text>L-proline + NAD(+) = (S)-1-pyrroline-5-carboxylate + NADH + 2 H(+)</text>
        <dbReference type="Rhea" id="RHEA:14105"/>
        <dbReference type="ChEBI" id="CHEBI:15378"/>
        <dbReference type="ChEBI" id="CHEBI:17388"/>
        <dbReference type="ChEBI" id="CHEBI:57540"/>
        <dbReference type="ChEBI" id="CHEBI:57945"/>
        <dbReference type="ChEBI" id="CHEBI:60039"/>
        <dbReference type="EC" id="1.5.1.2"/>
    </reaction>
</comment>
<dbReference type="PANTHER" id="PTHR11645:SF0">
    <property type="entry name" value="PYRROLINE-5-CARBOXYLATE REDUCTASE 3"/>
    <property type="match status" value="1"/>
</dbReference>
<dbReference type="InterPro" id="IPR036291">
    <property type="entry name" value="NAD(P)-bd_dom_sf"/>
</dbReference>
<dbReference type="SUPFAM" id="SSF48179">
    <property type="entry name" value="6-phosphogluconate dehydrogenase C-terminal domain-like"/>
    <property type="match status" value="1"/>
</dbReference>
<name>A0ABU5T7L6_9MICC</name>
<organism evidence="7 8">
    <name type="scientific">Sinomonas terricola</name>
    <dbReference type="NCBI Taxonomy" id="3110330"/>
    <lineage>
        <taxon>Bacteria</taxon>
        <taxon>Bacillati</taxon>
        <taxon>Actinomycetota</taxon>
        <taxon>Actinomycetes</taxon>
        <taxon>Micrococcales</taxon>
        <taxon>Micrococcaceae</taxon>
        <taxon>Sinomonas</taxon>
    </lineage>
</organism>
<evidence type="ECO:0000313" key="7">
    <source>
        <dbReference type="EMBL" id="MEA5455670.1"/>
    </source>
</evidence>
<dbReference type="Pfam" id="PF14748">
    <property type="entry name" value="P5CR_dimer"/>
    <property type="match status" value="1"/>
</dbReference>
<keyword evidence="4" id="KW-0028">Amino-acid biosynthesis</keyword>
<feature type="domain" description="Pyrroline-5-carboxylate reductase catalytic N-terminal" evidence="5">
    <location>
        <begin position="19"/>
        <end position="110"/>
    </location>
</feature>
<evidence type="ECO:0000256" key="1">
    <source>
        <dbReference type="ARBA" id="ARBA00005525"/>
    </source>
</evidence>
<dbReference type="PANTHER" id="PTHR11645">
    <property type="entry name" value="PYRROLINE-5-CARBOXYLATE REDUCTASE"/>
    <property type="match status" value="1"/>
</dbReference>
<protein>
    <recommendedName>
        <fullName evidence="4">Pyrroline-5-carboxylate reductase</fullName>
        <shortName evidence="4">P5C reductase</shortName>
        <shortName evidence="4">P5CR</shortName>
        <ecNumber evidence="4">1.5.1.2</ecNumber>
    </recommendedName>
    <alternativeName>
        <fullName evidence="4">PCA reductase</fullName>
    </alternativeName>
</protein>
<dbReference type="EMBL" id="JAYGGQ010000010">
    <property type="protein sequence ID" value="MEA5455670.1"/>
    <property type="molecule type" value="Genomic_DNA"/>
</dbReference>
<dbReference type="HAMAP" id="MF_01925">
    <property type="entry name" value="P5C_reductase"/>
    <property type="match status" value="1"/>
</dbReference>
<dbReference type="Proteomes" id="UP001304769">
    <property type="component" value="Unassembled WGS sequence"/>
</dbReference>
<evidence type="ECO:0000313" key="8">
    <source>
        <dbReference type="Proteomes" id="UP001304769"/>
    </source>
</evidence>
<dbReference type="InterPro" id="IPR000304">
    <property type="entry name" value="Pyrroline-COOH_reductase"/>
</dbReference>
<keyword evidence="8" id="KW-1185">Reference proteome</keyword>
<evidence type="ECO:0000256" key="2">
    <source>
        <dbReference type="ARBA" id="ARBA00022857"/>
    </source>
</evidence>
<sequence length="289" mass="29773">MISRQIEESRKAEPREPLRVAVLGAGQLGRSILAGLARSPAREAIELAATTRRPSDLGPDVWAASLEDDARANQTLAAWADVVVLAVRPAQTMPLAAEIAHDVQPGAVVVPLAIGVSAADLERAFPPSVDVVRAMPNLPVELGLGVTGLSPGTHASPGGAALARDLFELVGTVVDVPEDRLDVLAMVSGAGPAYAYFLLEELAAATRGLGFDDAVASTLVRETFHGALALLDASGRAASALLGEIASPGSATERAIAVLEEGALASLSERAMRAAVARSVELRDAIRHA</sequence>
<keyword evidence="3 4" id="KW-0560">Oxidoreductase</keyword>
<dbReference type="InterPro" id="IPR008927">
    <property type="entry name" value="6-PGluconate_DH-like_C_sf"/>
</dbReference>
<comment type="function">
    <text evidence="4">Catalyzes the reduction of 1-pyrroline-5-carboxylate (PCA) to L-proline.</text>
</comment>
<dbReference type="Gene3D" id="3.40.50.720">
    <property type="entry name" value="NAD(P)-binding Rossmann-like Domain"/>
    <property type="match status" value="1"/>
</dbReference>
<comment type="caution">
    <text evidence="7">The sequence shown here is derived from an EMBL/GenBank/DDBJ whole genome shotgun (WGS) entry which is preliminary data.</text>
</comment>
<dbReference type="InterPro" id="IPR028939">
    <property type="entry name" value="P5C_Rdtase_cat_N"/>
</dbReference>
<dbReference type="InterPro" id="IPR029036">
    <property type="entry name" value="P5CR_dimer"/>
</dbReference>
<accession>A0ABU5T7L6</accession>
<gene>
    <name evidence="4" type="primary">proC</name>
    <name evidence="7" type="ORF">SPF06_13130</name>
</gene>